<dbReference type="Gene3D" id="3.20.20.140">
    <property type="entry name" value="Metal-dependent hydrolases"/>
    <property type="match status" value="1"/>
</dbReference>
<dbReference type="GO" id="GO:0005737">
    <property type="term" value="C:cytoplasm"/>
    <property type="evidence" value="ECO:0007669"/>
    <property type="project" value="TreeGrafter"/>
</dbReference>
<gene>
    <name evidence="8" type="ORF">SAMN02745180_01356</name>
</gene>
<proteinExistence type="inferred from homology"/>
<evidence type="ECO:0000259" key="7">
    <source>
        <dbReference type="Pfam" id="PF01979"/>
    </source>
</evidence>
<dbReference type="NCBIfam" id="TIGR00857">
    <property type="entry name" value="pyrC_multi"/>
    <property type="match status" value="1"/>
</dbReference>
<evidence type="ECO:0000256" key="5">
    <source>
        <dbReference type="ARBA" id="ARBA00022801"/>
    </source>
</evidence>
<accession>A0A1M5WS22</accession>
<dbReference type="STRING" id="1123281.SAMN02745180_01356"/>
<evidence type="ECO:0000256" key="4">
    <source>
        <dbReference type="ARBA" id="ARBA00022723"/>
    </source>
</evidence>
<keyword evidence="6" id="KW-0665">Pyrimidine biosynthesis</keyword>
<dbReference type="GO" id="GO:0006221">
    <property type="term" value="P:pyrimidine nucleotide biosynthetic process"/>
    <property type="evidence" value="ECO:0007669"/>
    <property type="project" value="UniProtKB-KW"/>
</dbReference>
<dbReference type="InterPro" id="IPR050138">
    <property type="entry name" value="DHOase/Allantoinase_Hydrolase"/>
</dbReference>
<dbReference type="EMBL" id="FQXR01000005">
    <property type="protein sequence ID" value="SHH89833.1"/>
    <property type="molecule type" value="Genomic_DNA"/>
</dbReference>
<dbReference type="PANTHER" id="PTHR43668">
    <property type="entry name" value="ALLANTOINASE"/>
    <property type="match status" value="1"/>
</dbReference>
<dbReference type="GO" id="GO:0046872">
    <property type="term" value="F:metal ion binding"/>
    <property type="evidence" value="ECO:0007669"/>
    <property type="project" value="UniProtKB-KW"/>
</dbReference>
<dbReference type="GO" id="GO:0004151">
    <property type="term" value="F:dihydroorotase activity"/>
    <property type="evidence" value="ECO:0007669"/>
    <property type="project" value="InterPro"/>
</dbReference>
<sequence length="400" mass="44759">MELLMKGCRLIDWDKDFYGDIYILNGKIEDFGSNLNYDCNTINCEGLAVLPSFIDMHVHFRDPGYTYKEDIYTGSLAALKGGYTFVNLMANTNPICSNMDVVNYVLDKSKELDLIDVHQTVSITKNFDGVSLDHIDKLEKCVKFLSDDGKGVQEEDIMYDALIKARGKGLILIAHEEDESVVNIDSRQSENNMTFRDIELVRKTKSRLHFAHVSTKEAMMGIISAKKEGLPITCEVTPHHIALYDNDYKVNPPIRLIEDINSLISGIKEGFVDVISTDHAPHSHEDKLKGACGISGLETAFSVCYTTLAKNGHISIKKLSELMSKNPGEIVGVNKGKIEKGYDGDLVLVDLEKEIEVDKNTFVSKGKNTPFHKRKYYGEILATVKNGKIKYNGGISFDNR</sequence>
<feature type="domain" description="Amidohydrolase-related" evidence="7">
    <location>
        <begin position="49"/>
        <end position="389"/>
    </location>
</feature>
<evidence type="ECO:0000313" key="9">
    <source>
        <dbReference type="Proteomes" id="UP000184389"/>
    </source>
</evidence>
<dbReference type="AlphaFoldDB" id="A0A1M5WS22"/>
<dbReference type="PROSITE" id="PS00483">
    <property type="entry name" value="DIHYDROOROTASE_2"/>
    <property type="match status" value="1"/>
</dbReference>
<protein>
    <submittedName>
        <fullName evidence="8">Dihydroorotase</fullName>
    </submittedName>
</protein>
<evidence type="ECO:0000256" key="3">
    <source>
        <dbReference type="ARBA" id="ARBA00010286"/>
    </source>
</evidence>
<evidence type="ECO:0000256" key="1">
    <source>
        <dbReference type="ARBA" id="ARBA00001947"/>
    </source>
</evidence>
<keyword evidence="5" id="KW-0378">Hydrolase</keyword>
<comment type="similarity">
    <text evidence="3">Belongs to the metallo-dependent hydrolases superfamily. DHOase family. Class I DHOase subfamily.</text>
</comment>
<evidence type="ECO:0000256" key="6">
    <source>
        <dbReference type="ARBA" id="ARBA00022975"/>
    </source>
</evidence>
<dbReference type="InterPro" id="IPR011059">
    <property type="entry name" value="Metal-dep_hydrolase_composite"/>
</dbReference>
<dbReference type="InterPro" id="IPR006680">
    <property type="entry name" value="Amidohydro-rel"/>
</dbReference>
<evidence type="ECO:0000313" key="8">
    <source>
        <dbReference type="EMBL" id="SHH89833.1"/>
    </source>
</evidence>
<dbReference type="SUPFAM" id="SSF51556">
    <property type="entry name" value="Metallo-dependent hydrolases"/>
    <property type="match status" value="1"/>
</dbReference>
<name>A0A1M5WS22_9FIRM</name>
<evidence type="ECO:0000256" key="2">
    <source>
        <dbReference type="ARBA" id="ARBA00002368"/>
    </source>
</evidence>
<dbReference type="SUPFAM" id="SSF51338">
    <property type="entry name" value="Composite domain of metallo-dependent hydrolases"/>
    <property type="match status" value="1"/>
</dbReference>
<keyword evidence="4" id="KW-0479">Metal-binding</keyword>
<organism evidence="8 9">
    <name type="scientific">Sporanaerobacter acetigenes DSM 13106</name>
    <dbReference type="NCBI Taxonomy" id="1123281"/>
    <lineage>
        <taxon>Bacteria</taxon>
        <taxon>Bacillati</taxon>
        <taxon>Bacillota</taxon>
        <taxon>Tissierellia</taxon>
        <taxon>Tissierellales</taxon>
        <taxon>Sporanaerobacteraceae</taxon>
        <taxon>Sporanaerobacter</taxon>
    </lineage>
</organism>
<dbReference type="GO" id="GO:0006145">
    <property type="term" value="P:purine nucleobase catabolic process"/>
    <property type="evidence" value="ECO:0007669"/>
    <property type="project" value="TreeGrafter"/>
</dbReference>
<dbReference type="InterPro" id="IPR032466">
    <property type="entry name" value="Metal_Hydrolase"/>
</dbReference>
<dbReference type="CDD" id="cd01317">
    <property type="entry name" value="DHOase_IIa"/>
    <property type="match status" value="1"/>
</dbReference>
<dbReference type="Pfam" id="PF01979">
    <property type="entry name" value="Amidohydro_1"/>
    <property type="match status" value="1"/>
</dbReference>
<dbReference type="OrthoDB" id="9765462at2"/>
<comment type="cofactor">
    <cofactor evidence="1">
        <name>Zn(2+)</name>
        <dbReference type="ChEBI" id="CHEBI:29105"/>
    </cofactor>
</comment>
<dbReference type="InterPro" id="IPR004722">
    <property type="entry name" value="DHOase"/>
</dbReference>
<dbReference type="Proteomes" id="UP000184389">
    <property type="component" value="Unassembled WGS sequence"/>
</dbReference>
<comment type="function">
    <text evidence="2">Catalyzes the reversible cyclization of carbamoyl aspartate to dihydroorotate.</text>
</comment>
<keyword evidence="9" id="KW-1185">Reference proteome</keyword>
<dbReference type="PANTHER" id="PTHR43668:SF2">
    <property type="entry name" value="ALLANTOINASE"/>
    <property type="match status" value="1"/>
</dbReference>
<dbReference type="GO" id="GO:0004038">
    <property type="term" value="F:allantoinase activity"/>
    <property type="evidence" value="ECO:0007669"/>
    <property type="project" value="TreeGrafter"/>
</dbReference>
<dbReference type="InterPro" id="IPR002195">
    <property type="entry name" value="Dihydroorotase_CS"/>
</dbReference>
<dbReference type="RefSeq" id="WP_072744030.1">
    <property type="nucleotide sequence ID" value="NZ_FQXR01000005.1"/>
</dbReference>
<reference evidence="8 9" key="1">
    <citation type="submission" date="2016-11" db="EMBL/GenBank/DDBJ databases">
        <authorList>
            <person name="Jaros S."/>
            <person name="Januszkiewicz K."/>
            <person name="Wedrychowicz H."/>
        </authorList>
    </citation>
    <scope>NUCLEOTIDE SEQUENCE [LARGE SCALE GENOMIC DNA]</scope>
    <source>
        <strain evidence="8 9">DSM 13106</strain>
    </source>
</reference>
<dbReference type="PROSITE" id="PS00482">
    <property type="entry name" value="DIHYDROOROTASE_1"/>
    <property type="match status" value="1"/>
</dbReference>